<dbReference type="AlphaFoldDB" id="A0A6A6Q485"/>
<name>A0A6A6Q485_9PEZI</name>
<evidence type="ECO:0000313" key="1">
    <source>
        <dbReference type="EMBL" id="KAF2486861.1"/>
    </source>
</evidence>
<proteinExistence type="predicted"/>
<organism evidence="1 2">
    <name type="scientific">Neohortaea acidophila</name>
    <dbReference type="NCBI Taxonomy" id="245834"/>
    <lineage>
        <taxon>Eukaryota</taxon>
        <taxon>Fungi</taxon>
        <taxon>Dikarya</taxon>
        <taxon>Ascomycota</taxon>
        <taxon>Pezizomycotina</taxon>
        <taxon>Dothideomycetes</taxon>
        <taxon>Dothideomycetidae</taxon>
        <taxon>Mycosphaerellales</taxon>
        <taxon>Teratosphaeriaceae</taxon>
        <taxon>Neohortaea</taxon>
    </lineage>
</organism>
<accession>A0A6A6Q485</accession>
<gene>
    <name evidence="1" type="ORF">BDY17DRAFT_292238</name>
</gene>
<dbReference type="Proteomes" id="UP000799767">
    <property type="component" value="Unassembled WGS sequence"/>
</dbReference>
<sequence>MPESKGVLFFSPLQPSRFCTAALQPAGASAAPCYHGMRLGFLCTASHATQECDLQGSSRASQSSSCLCLTADAKDRQEYQDVFPVRCSYRRACSTPHGRASGKAAPLDRGMHALMHASSLSTPLTARHRVCCRVVGDQSDAGCHVNTRSKTHTRPPCSLGLCVRWHQLHSMRRTIPDPYVLPSEDEVMVPHRFDPGVALLIIYAREGLPCFQPFGSVALRSAKDDAQQKLQET</sequence>
<dbReference type="GeneID" id="54473789"/>
<dbReference type="RefSeq" id="XP_033593430.1">
    <property type="nucleotide sequence ID" value="XM_033732787.1"/>
</dbReference>
<dbReference type="EMBL" id="MU001632">
    <property type="protein sequence ID" value="KAF2486861.1"/>
    <property type="molecule type" value="Genomic_DNA"/>
</dbReference>
<protein>
    <submittedName>
        <fullName evidence="1">Uncharacterized protein</fullName>
    </submittedName>
</protein>
<reference evidence="1" key="1">
    <citation type="journal article" date="2020" name="Stud. Mycol.">
        <title>101 Dothideomycetes genomes: a test case for predicting lifestyles and emergence of pathogens.</title>
        <authorList>
            <person name="Haridas S."/>
            <person name="Albert R."/>
            <person name="Binder M."/>
            <person name="Bloem J."/>
            <person name="Labutti K."/>
            <person name="Salamov A."/>
            <person name="Andreopoulos B."/>
            <person name="Baker S."/>
            <person name="Barry K."/>
            <person name="Bills G."/>
            <person name="Bluhm B."/>
            <person name="Cannon C."/>
            <person name="Castanera R."/>
            <person name="Culley D."/>
            <person name="Daum C."/>
            <person name="Ezra D."/>
            <person name="Gonzalez J."/>
            <person name="Henrissat B."/>
            <person name="Kuo A."/>
            <person name="Liang C."/>
            <person name="Lipzen A."/>
            <person name="Lutzoni F."/>
            <person name="Magnuson J."/>
            <person name="Mondo S."/>
            <person name="Nolan M."/>
            <person name="Ohm R."/>
            <person name="Pangilinan J."/>
            <person name="Park H.-J."/>
            <person name="Ramirez L."/>
            <person name="Alfaro M."/>
            <person name="Sun H."/>
            <person name="Tritt A."/>
            <person name="Yoshinaga Y."/>
            <person name="Zwiers L.-H."/>
            <person name="Turgeon B."/>
            <person name="Goodwin S."/>
            <person name="Spatafora J."/>
            <person name="Crous P."/>
            <person name="Grigoriev I."/>
        </authorList>
    </citation>
    <scope>NUCLEOTIDE SEQUENCE</scope>
    <source>
        <strain evidence="1">CBS 113389</strain>
    </source>
</reference>
<evidence type="ECO:0000313" key="2">
    <source>
        <dbReference type="Proteomes" id="UP000799767"/>
    </source>
</evidence>
<keyword evidence="2" id="KW-1185">Reference proteome</keyword>